<dbReference type="EMBL" id="JAUHGG010000003">
    <property type="protein sequence ID" value="MDS1821560.1"/>
    <property type="molecule type" value="Genomic_DNA"/>
</dbReference>
<evidence type="ECO:0000313" key="2">
    <source>
        <dbReference type="EMBL" id="MDS1821560.1"/>
    </source>
</evidence>
<gene>
    <name evidence="2" type="ORF">QX249_12880</name>
</gene>
<accession>A0AAW8Q1L4</accession>
<keyword evidence="1" id="KW-0812">Transmembrane</keyword>
<feature type="transmembrane region" description="Helical" evidence="1">
    <location>
        <begin position="71"/>
        <end position="89"/>
    </location>
</feature>
<sequence length="91" mass="9835">MIDKLKEIFSNIEVAELADSALDKGKELLSTATDHLAGFDYSQLMQPELLPFWGGAVGFVIYLLIKEIIGFFSAAIIILALGGAAISYLNV</sequence>
<protein>
    <submittedName>
        <fullName evidence="2">Uncharacterized protein</fullName>
    </submittedName>
</protein>
<keyword evidence="1" id="KW-1133">Transmembrane helix</keyword>
<reference evidence="2" key="1">
    <citation type="submission" date="2023-06" db="EMBL/GenBank/DDBJ databases">
        <title>Genomic Diversity of Vibrio spp. and Metagenomic Analysis of Pathogens in Florida Gulf Coastal Waters Following Hurricane Ian.</title>
        <authorList>
            <person name="Brumfield K.D."/>
        </authorList>
    </citation>
    <scope>NUCLEOTIDE SEQUENCE</scope>
    <source>
        <strain evidence="2">WBS2B-138</strain>
    </source>
</reference>
<evidence type="ECO:0000256" key="1">
    <source>
        <dbReference type="SAM" id="Phobius"/>
    </source>
</evidence>
<dbReference type="AlphaFoldDB" id="A0AAW8Q1L4"/>
<dbReference type="Proteomes" id="UP001253193">
    <property type="component" value="Unassembled WGS sequence"/>
</dbReference>
<organism evidence="2 3">
    <name type="scientific">Vibrio parahaemolyticus</name>
    <dbReference type="NCBI Taxonomy" id="670"/>
    <lineage>
        <taxon>Bacteria</taxon>
        <taxon>Pseudomonadati</taxon>
        <taxon>Pseudomonadota</taxon>
        <taxon>Gammaproteobacteria</taxon>
        <taxon>Vibrionales</taxon>
        <taxon>Vibrionaceae</taxon>
        <taxon>Vibrio</taxon>
    </lineage>
</organism>
<evidence type="ECO:0000313" key="3">
    <source>
        <dbReference type="Proteomes" id="UP001253193"/>
    </source>
</evidence>
<dbReference type="RefSeq" id="WP_311020467.1">
    <property type="nucleotide sequence ID" value="NZ_JAUHGG010000003.1"/>
</dbReference>
<comment type="caution">
    <text evidence="2">The sequence shown here is derived from an EMBL/GenBank/DDBJ whole genome shotgun (WGS) entry which is preliminary data.</text>
</comment>
<proteinExistence type="predicted"/>
<name>A0AAW8Q1L4_VIBPH</name>
<keyword evidence="1" id="KW-0472">Membrane</keyword>